<evidence type="ECO:0000313" key="4">
    <source>
        <dbReference type="Proteomes" id="UP000186817"/>
    </source>
</evidence>
<proteinExistence type="predicted"/>
<feature type="domain" description="Integrase catalytic" evidence="1">
    <location>
        <begin position="1173"/>
        <end position="1331"/>
    </location>
</feature>
<dbReference type="InterPro" id="IPR001584">
    <property type="entry name" value="Integrase_cat-core"/>
</dbReference>
<dbReference type="PROSITE" id="PS50994">
    <property type="entry name" value="INTEGRASE"/>
    <property type="match status" value="1"/>
</dbReference>
<evidence type="ECO:0000259" key="1">
    <source>
        <dbReference type="PROSITE" id="PS50994"/>
    </source>
</evidence>
<comment type="caution">
    <text evidence="3">The sequence shown here is derived from an EMBL/GenBank/DDBJ whole genome shotgun (WGS) entry which is preliminary data.</text>
</comment>
<reference evidence="3 4" key="1">
    <citation type="submission" date="2016-02" db="EMBL/GenBank/DDBJ databases">
        <title>Genome analysis of coral dinoflagellate symbionts highlights evolutionary adaptations to a symbiotic lifestyle.</title>
        <authorList>
            <person name="Aranda M."/>
            <person name="Li Y."/>
            <person name="Liew Y.J."/>
            <person name="Baumgarten S."/>
            <person name="Simakov O."/>
            <person name="Wilson M."/>
            <person name="Piel J."/>
            <person name="Ashoor H."/>
            <person name="Bougouffa S."/>
            <person name="Bajic V.B."/>
            <person name="Ryu T."/>
            <person name="Ravasi T."/>
            <person name="Bayer T."/>
            <person name="Micklem G."/>
            <person name="Kim H."/>
            <person name="Bhak J."/>
            <person name="Lajeunesse T.C."/>
            <person name="Voolstra C.R."/>
        </authorList>
    </citation>
    <scope>NUCLEOTIDE SEQUENCE [LARGE SCALE GENOMIC DNA]</scope>
    <source>
        <strain evidence="3 4">CCMP2467</strain>
    </source>
</reference>
<dbReference type="Proteomes" id="UP000186817">
    <property type="component" value="Unassembled WGS sequence"/>
</dbReference>
<dbReference type="GO" id="GO:0015074">
    <property type="term" value="P:DNA integration"/>
    <property type="evidence" value="ECO:0007669"/>
    <property type="project" value="InterPro"/>
</dbReference>
<evidence type="ECO:0008006" key="5">
    <source>
        <dbReference type="Google" id="ProtNLM"/>
    </source>
</evidence>
<keyword evidence="4" id="KW-1185">Reference proteome</keyword>
<protein>
    <recommendedName>
        <fullName evidence="5">Integrase catalytic domain-containing protein</fullName>
    </recommendedName>
</protein>
<dbReference type="EMBL" id="LSRX01000841">
    <property type="protein sequence ID" value="OLP87822.1"/>
    <property type="molecule type" value="Genomic_DNA"/>
</dbReference>
<dbReference type="Gene3D" id="3.30.420.10">
    <property type="entry name" value="Ribonuclease H-like superfamily/Ribonuclease H"/>
    <property type="match status" value="1"/>
</dbReference>
<name>A0A1Q9CY25_SYMMI</name>
<dbReference type="OrthoDB" id="447222at2759"/>
<dbReference type="InterPro" id="IPR036397">
    <property type="entry name" value="RNaseH_sf"/>
</dbReference>
<organism evidence="3 4">
    <name type="scientific">Symbiodinium microadriaticum</name>
    <name type="common">Dinoflagellate</name>
    <name type="synonym">Zooxanthella microadriatica</name>
    <dbReference type="NCBI Taxonomy" id="2951"/>
    <lineage>
        <taxon>Eukaryota</taxon>
        <taxon>Sar</taxon>
        <taxon>Alveolata</taxon>
        <taxon>Dinophyceae</taxon>
        <taxon>Suessiales</taxon>
        <taxon>Symbiodiniaceae</taxon>
        <taxon>Symbiodinium</taxon>
    </lineage>
</organism>
<evidence type="ECO:0000313" key="3">
    <source>
        <dbReference type="EMBL" id="OLP87822.1"/>
    </source>
</evidence>
<accession>A0A1Q9CY25</accession>
<gene>
    <name evidence="3" type="ORF">AK812_SmicGene30931</name>
</gene>
<evidence type="ECO:0000259" key="2">
    <source>
        <dbReference type="PROSITE" id="PS51688"/>
    </source>
</evidence>
<sequence length="1443" mass="155394">MENVTQAVNDELTQSLDYKLATSNVNYVQSRRDVQYYPSSLSTFTPTTSRVARIPLTSGMDFIDPESVKIAFRIRNNNTDADGLFPGTIEPSCFIKRVQLYSNGQRTDDISEYGRSCYLYSLLKPQEWYNQRGLEGFWQDPGGHAVEIPAGEYREVLMAPTLIGLFQCGKMLPPQLNLVLELEFAEPADALRPGGGSTDFSIENVRVLASQVTLDSALQESFNKVLLSGRSLIFSYPTMHTQVSNVPAGVTSHNVTVARAYTKLMGAFVTFRQLSDSEGECKNLEYPGNPITSPAEFHHFLEVMGGIRNMRIVDHLYSNDQFIAAFPTERVPKHPLSGISTRSGDLARFTFKNMLADRVERMYIHLGNAMSLFESTITGNILNDGQTTETTGITAGQLATVLTAYTPITDTATNTAAIGTNAAEWAGQTTFELLVGASTLRRLHVTAPLSISLQNEDLALSIACDSYSTAQADAAIAAAIAAALAPYETAAQRDAAITAALAAFSNTAEVNALIAAALVDYSTTAQMDAAIAAAVGAIDLSGYYSSAQTDAAITAALVPVTLSNAPAWGANPPTWELLKGTNVLRNLHFAGPLLASLQNNTDTLQIECDAYDKSETYTQAEVNTVVSSAIDAPNITQYQTETDVDTAISDALLDYYTSAQVDAEIAANGFDGSQYWTKTQSDSRYFVSNANAGNISLIRDAVTPPTLRVLIPRSPLNINVILSGTALELTCDAYTRSEADGRYVQSGNLTSLDSRYFPVNGNNGGGGIFAMVITTLTPRMIRAILPRAPLSDIAVEADVAALDAPVTASPLPADISVNSVSATGDWLSLLGGTAGTRIRDGSNNDLITVTGSEAFFGVRSRVDYRLTIDTPSGPDEGLYTAAVRARTADTLLTLTGGTAGLRAEGALELTGILTGTEAVFPTRLSTPELAPSPSSNAYMRLFTGTTGLEVADQSLNPLLQVEDDETKLQLDANAALGFAQLEVASTGGCTLNAPGQEIWLQNRVTGQAPLIVETNSVVTVSYGFNNLSDARIKKNIREADLEALQAVFDAAQPKLYDRSDAEMRDCLGFLAQDFQGSGVTGTTKREGQELLTLDYCRLTAVLWGVMAEQAALELLRQLAQDFSVRDPRKLYQIAKREFPERPGVTQALARRALQKNVARQVLAPKPRSLGKSAAEGPNDRLQADLIDFSQNTRSRNKYGLVVTDVFTREAVTRPLPDKNAATVARAAAEAIPELVEGEGNYVVTTDEGHEFRTLEAALPGQAVHRTKRPQDRNATAAVDRLIQTLKKDLAGEVARHGGKWDDHAANATEAYNARPHEAVHAAPEDVETQPATQFRVLQDNAAKFQHNKQLTEGRRARLQQAGAFRAPTNAGRSFQAQYGPVKELASADSMTARATDGTQTLLKHALPVPRESTEPRGALTTRPVPLAVRQLRDFNPGPTAPTS</sequence>
<dbReference type="SUPFAM" id="SSF53098">
    <property type="entry name" value="Ribonuclease H-like"/>
    <property type="match status" value="1"/>
</dbReference>
<dbReference type="InterPro" id="IPR012337">
    <property type="entry name" value="RNaseH-like_sf"/>
</dbReference>
<feature type="domain" description="Peptidase S74" evidence="2">
    <location>
        <begin position="1028"/>
        <end position="1122"/>
    </location>
</feature>
<dbReference type="GO" id="GO:0003676">
    <property type="term" value="F:nucleic acid binding"/>
    <property type="evidence" value="ECO:0007669"/>
    <property type="project" value="InterPro"/>
</dbReference>
<dbReference type="InterPro" id="IPR030392">
    <property type="entry name" value="S74_ICA"/>
</dbReference>
<dbReference type="PROSITE" id="PS51688">
    <property type="entry name" value="ICA"/>
    <property type="match status" value="1"/>
</dbReference>